<evidence type="ECO:0000313" key="1">
    <source>
        <dbReference type="EMBL" id="CAC5367721.1"/>
    </source>
</evidence>
<name>A0A6J8AG85_MYTCO</name>
<reference evidence="1 2" key="1">
    <citation type="submission" date="2020-06" db="EMBL/GenBank/DDBJ databases">
        <authorList>
            <person name="Li R."/>
            <person name="Bekaert M."/>
        </authorList>
    </citation>
    <scope>NUCLEOTIDE SEQUENCE [LARGE SCALE GENOMIC DNA]</scope>
    <source>
        <strain evidence="2">wild</strain>
    </source>
</reference>
<sequence length="460" mass="51983">MTSTSELRRRVVNVEKNFQASKREVMTYAAASVQTAAKSVSVVPLDSPIRPETLHASTACPILPAHDRIHVSQETIQYLKRIVINTSDHHPILCTLETESHLHNPQETSDSTVSWERAQNTNCIQDYTFAVSTNLWTVKFPNTASPDVIESYYSCIVSAIKKAEKDSLPYKKFNRHSKPYWNDNLTVLRDSMRSIRNEWINNCHCHDTHYVNEICSKLKNNKAGGHDGLFYEHIRYGDNMYTDLSSAILSGRKLLTWFKLNRGVRQGSALYAKLYVIFINDLINELESSNKGAFLYDINSSSPVQADDISLTATYHISAQEMVSICEQYSESWSFSFSPAKSKLLQFGKKLTGTDIFLYNEPIVPVKSATHVGISLDTSMKTMDRTLKACRTLRATTVSVIRSGIHPAVLNPIVCAKIIREVCYRKALYGCEIWGKLSKTENTYVRTNASLCMQVHSRIA</sequence>
<proteinExistence type="predicted"/>
<dbReference type="EMBL" id="CACVKT020001382">
    <property type="protein sequence ID" value="CAC5367721.1"/>
    <property type="molecule type" value="Genomic_DNA"/>
</dbReference>
<accession>A0A6J8AG85</accession>
<dbReference type="OrthoDB" id="10014409at2759"/>
<keyword evidence="2" id="KW-1185">Reference proteome</keyword>
<organism evidence="1 2">
    <name type="scientific">Mytilus coruscus</name>
    <name type="common">Sea mussel</name>
    <dbReference type="NCBI Taxonomy" id="42192"/>
    <lineage>
        <taxon>Eukaryota</taxon>
        <taxon>Metazoa</taxon>
        <taxon>Spiralia</taxon>
        <taxon>Lophotrochozoa</taxon>
        <taxon>Mollusca</taxon>
        <taxon>Bivalvia</taxon>
        <taxon>Autobranchia</taxon>
        <taxon>Pteriomorphia</taxon>
        <taxon>Mytilida</taxon>
        <taxon>Mytiloidea</taxon>
        <taxon>Mytilidae</taxon>
        <taxon>Mytilinae</taxon>
        <taxon>Mytilus</taxon>
    </lineage>
</organism>
<evidence type="ECO:0000313" key="2">
    <source>
        <dbReference type="Proteomes" id="UP000507470"/>
    </source>
</evidence>
<dbReference type="AlphaFoldDB" id="A0A6J8AG85"/>
<protein>
    <submittedName>
        <fullName evidence="1">Uncharacterized protein</fullName>
    </submittedName>
</protein>
<dbReference type="Proteomes" id="UP000507470">
    <property type="component" value="Unassembled WGS sequence"/>
</dbReference>
<gene>
    <name evidence="1" type="ORF">MCOR_7516</name>
</gene>